<dbReference type="EMBL" id="AFYH01105471">
    <property type="status" value="NOT_ANNOTATED_CDS"/>
    <property type="molecule type" value="Genomic_DNA"/>
</dbReference>
<evidence type="ECO:0000313" key="2">
    <source>
        <dbReference type="Proteomes" id="UP000008672"/>
    </source>
</evidence>
<dbReference type="Proteomes" id="UP000008672">
    <property type="component" value="Unassembled WGS sequence"/>
</dbReference>
<dbReference type="InParanoid" id="H3B106"/>
<sequence>PDSAVAQKYACKRSKAAVIINSVLAAKFIEEPLKATQEGPFTLCLDASSDTEDKLFPVLIRFCQDATEEIKVGLLGLPVCNLGTADDLLSCIDEVFQRMKIPWQNCMGFSCDNASLNVGRHRSLKVHIENHALKLYTLGCPCHLISLCASKAASSLPMNVGEVLIRVLYYLDKSAKWKHLLKEHAEFVNVEYSKILKHSGTCWLSMGKCIEIILMTMPALSSFFFWSEDLDKKKQTRDACNLVCSPKTELYLMFVSSATTMFEDANKLLQYEALMIHMVHDSMMELAKGFLNYSYRQQY</sequence>
<dbReference type="GeneTree" id="ENSGT01030000234766"/>
<name>H3B106_LATCH</name>
<reference evidence="2" key="1">
    <citation type="submission" date="2011-08" db="EMBL/GenBank/DDBJ databases">
        <title>The draft genome of Latimeria chalumnae.</title>
        <authorList>
            <person name="Di Palma F."/>
            <person name="Alfoldi J."/>
            <person name="Johnson J."/>
            <person name="Berlin A."/>
            <person name="Gnerre S."/>
            <person name="Jaffe D."/>
            <person name="MacCallum I."/>
            <person name="Young S."/>
            <person name="Walker B.J."/>
            <person name="Lander E."/>
            <person name="Lindblad-Toh K."/>
        </authorList>
    </citation>
    <scope>NUCLEOTIDE SEQUENCE [LARGE SCALE GENOMIC DNA]</scope>
    <source>
        <strain evidence="2">Wild caught</strain>
    </source>
</reference>
<keyword evidence="2" id="KW-1185">Reference proteome</keyword>
<evidence type="ECO:0000313" key="1">
    <source>
        <dbReference type="Ensembl" id="ENSLACP00000015577.1"/>
    </source>
</evidence>
<proteinExistence type="predicted"/>
<evidence type="ECO:0008006" key="3">
    <source>
        <dbReference type="Google" id="ProtNLM"/>
    </source>
</evidence>
<dbReference type="PANTHER" id="PTHR37162:SF1">
    <property type="entry name" value="BED-TYPE DOMAIN-CONTAINING PROTEIN"/>
    <property type="match status" value="1"/>
</dbReference>
<protein>
    <recommendedName>
        <fullName evidence="3">DUF4371 domain-containing protein</fullName>
    </recommendedName>
</protein>
<dbReference type="Ensembl" id="ENSLACT00000015685.1">
    <property type="protein sequence ID" value="ENSLACP00000015577.1"/>
    <property type="gene ID" value="ENSLACG00000013714.1"/>
</dbReference>
<dbReference type="PANTHER" id="PTHR37162">
    <property type="entry name" value="HAT FAMILY DIMERISATION DOMAINCONTAINING PROTEIN-RELATED"/>
    <property type="match status" value="1"/>
</dbReference>
<dbReference type="AlphaFoldDB" id="H3B106"/>
<dbReference type="HOGENOM" id="CLU_013265_0_0_1"/>
<dbReference type="InterPro" id="IPR012337">
    <property type="entry name" value="RNaseH-like_sf"/>
</dbReference>
<dbReference type="OMA" id="ITHEDQT"/>
<accession>H3B106</accession>
<organism evidence="1 2">
    <name type="scientific">Latimeria chalumnae</name>
    <name type="common">Coelacanth</name>
    <dbReference type="NCBI Taxonomy" id="7897"/>
    <lineage>
        <taxon>Eukaryota</taxon>
        <taxon>Metazoa</taxon>
        <taxon>Chordata</taxon>
        <taxon>Craniata</taxon>
        <taxon>Vertebrata</taxon>
        <taxon>Euteleostomi</taxon>
        <taxon>Coelacanthiformes</taxon>
        <taxon>Coelacanthidae</taxon>
        <taxon>Latimeria</taxon>
    </lineage>
</organism>
<reference evidence="1" key="2">
    <citation type="submission" date="2025-08" db="UniProtKB">
        <authorList>
            <consortium name="Ensembl"/>
        </authorList>
    </citation>
    <scope>IDENTIFICATION</scope>
</reference>
<reference evidence="1" key="3">
    <citation type="submission" date="2025-09" db="UniProtKB">
        <authorList>
            <consortium name="Ensembl"/>
        </authorList>
    </citation>
    <scope>IDENTIFICATION</scope>
</reference>
<dbReference type="SUPFAM" id="SSF53098">
    <property type="entry name" value="Ribonuclease H-like"/>
    <property type="match status" value="1"/>
</dbReference>